<dbReference type="Proteomes" id="UP000325273">
    <property type="component" value="Unassembled WGS sequence"/>
</dbReference>
<dbReference type="InterPro" id="IPR029063">
    <property type="entry name" value="SAM-dependent_MTases_sf"/>
</dbReference>
<dbReference type="InterPro" id="IPR013216">
    <property type="entry name" value="Methyltransf_11"/>
</dbReference>
<dbReference type="GO" id="GO:0008757">
    <property type="term" value="F:S-adenosylmethionine-dependent methyltransferase activity"/>
    <property type="evidence" value="ECO:0007669"/>
    <property type="project" value="InterPro"/>
</dbReference>
<dbReference type="GO" id="GO:0032259">
    <property type="term" value="P:methylation"/>
    <property type="evidence" value="ECO:0007669"/>
    <property type="project" value="UniProtKB-KW"/>
</dbReference>
<keyword evidence="3" id="KW-1185">Reference proteome</keyword>
<dbReference type="Pfam" id="PF08241">
    <property type="entry name" value="Methyltransf_11"/>
    <property type="match status" value="1"/>
</dbReference>
<name>A0A5B0GP27_9BURK</name>
<comment type="caution">
    <text evidence="2">The sequence shown here is derived from an EMBL/GenBank/DDBJ whole genome shotgun (WGS) entry which is preliminary data.</text>
</comment>
<organism evidence="2 3">
    <name type="scientific">Paraburkholderia panacisoli</name>
    <dbReference type="NCBI Taxonomy" id="2603818"/>
    <lineage>
        <taxon>Bacteria</taxon>
        <taxon>Pseudomonadati</taxon>
        <taxon>Pseudomonadota</taxon>
        <taxon>Betaproteobacteria</taxon>
        <taxon>Burkholderiales</taxon>
        <taxon>Burkholderiaceae</taxon>
        <taxon>Paraburkholderia</taxon>
    </lineage>
</organism>
<evidence type="ECO:0000313" key="3">
    <source>
        <dbReference type="Proteomes" id="UP000325273"/>
    </source>
</evidence>
<keyword evidence="2" id="KW-0808">Transferase</keyword>
<evidence type="ECO:0000259" key="1">
    <source>
        <dbReference type="Pfam" id="PF08241"/>
    </source>
</evidence>
<proteinExistence type="predicted"/>
<gene>
    <name evidence="2" type="ORF">FVF58_35295</name>
</gene>
<dbReference type="RefSeq" id="WP_149674349.1">
    <property type="nucleotide sequence ID" value="NZ_VTUZ01000033.1"/>
</dbReference>
<feature type="domain" description="Methyltransferase type 11" evidence="1">
    <location>
        <begin position="57"/>
        <end position="150"/>
    </location>
</feature>
<sequence length="277" mass="30144">MSELASVSSPVVDLAAVKTRQQAAWSTGNYAVVGTTLQIVGEQLCEALDLRAGSRVLDVAAGNGNATLAAARRWCDVTSTDYVSSLLESGRMRAQAEGHTIQFQKADAENLPFPDASFDVVMSTFGVMFTPDQDKAAAELARVCKPGGRIGLANWTPESFIGQLFKTIGKYVPPAPGVKSPALWGTKARLEELFGETAQEIHTTRREFAFRYLSPAHWIEVFRAYYGPLNKTFGALDAETQAGFTQDLLTLMESRNRSGDGTLVLPSEYLEVVIDRK</sequence>
<accession>A0A5B0GP27</accession>
<dbReference type="CDD" id="cd02440">
    <property type="entry name" value="AdoMet_MTases"/>
    <property type="match status" value="1"/>
</dbReference>
<protein>
    <submittedName>
        <fullName evidence="2">Methyltransferase domain-containing protein</fullName>
    </submittedName>
</protein>
<dbReference type="Gene3D" id="3.40.50.150">
    <property type="entry name" value="Vaccinia Virus protein VP39"/>
    <property type="match status" value="1"/>
</dbReference>
<keyword evidence="2" id="KW-0489">Methyltransferase</keyword>
<evidence type="ECO:0000313" key="2">
    <source>
        <dbReference type="EMBL" id="KAA1003730.1"/>
    </source>
</evidence>
<dbReference type="PANTHER" id="PTHR43591">
    <property type="entry name" value="METHYLTRANSFERASE"/>
    <property type="match status" value="1"/>
</dbReference>
<dbReference type="PANTHER" id="PTHR43591:SF24">
    <property type="entry name" value="2-METHOXY-6-POLYPRENYL-1,4-BENZOQUINOL METHYLASE, MITOCHONDRIAL"/>
    <property type="match status" value="1"/>
</dbReference>
<dbReference type="SUPFAM" id="SSF53335">
    <property type="entry name" value="S-adenosyl-L-methionine-dependent methyltransferases"/>
    <property type="match status" value="1"/>
</dbReference>
<dbReference type="AlphaFoldDB" id="A0A5B0GP27"/>
<dbReference type="EMBL" id="VTUZ01000033">
    <property type="protein sequence ID" value="KAA1003730.1"/>
    <property type="molecule type" value="Genomic_DNA"/>
</dbReference>
<reference evidence="2 3" key="1">
    <citation type="submission" date="2019-08" db="EMBL/GenBank/DDBJ databases">
        <title>Paraburkholderia sp. DCY113.</title>
        <authorList>
            <person name="Kang J."/>
        </authorList>
    </citation>
    <scope>NUCLEOTIDE SEQUENCE [LARGE SCALE GENOMIC DNA]</scope>
    <source>
        <strain evidence="2 3">DCY113</strain>
    </source>
</reference>